<dbReference type="AlphaFoldDB" id="A0A8J7FEV9"/>
<organism evidence="2 3">
    <name type="scientific">Chitinilyticum piscinae</name>
    <dbReference type="NCBI Taxonomy" id="2866724"/>
    <lineage>
        <taxon>Bacteria</taxon>
        <taxon>Pseudomonadati</taxon>
        <taxon>Pseudomonadota</taxon>
        <taxon>Betaproteobacteria</taxon>
        <taxon>Neisseriales</taxon>
        <taxon>Chitinibacteraceae</taxon>
        <taxon>Chitinilyticum</taxon>
    </lineage>
</organism>
<dbReference type="RefSeq" id="WP_194114266.1">
    <property type="nucleotide sequence ID" value="NZ_JADFUA010000001.1"/>
</dbReference>
<keyword evidence="3" id="KW-1185">Reference proteome</keyword>
<comment type="caution">
    <text evidence="2">The sequence shown here is derived from an EMBL/GenBank/DDBJ whole genome shotgun (WGS) entry which is preliminary data.</text>
</comment>
<dbReference type="Proteomes" id="UP000604481">
    <property type="component" value="Unassembled WGS sequence"/>
</dbReference>
<dbReference type="EMBL" id="JADFUA010000001">
    <property type="protein sequence ID" value="MBE9607750.1"/>
    <property type="molecule type" value="Genomic_DNA"/>
</dbReference>
<evidence type="ECO:0000313" key="2">
    <source>
        <dbReference type="EMBL" id="MBE9607750.1"/>
    </source>
</evidence>
<accession>A0A8J7FEV9</accession>
<sequence length="478" mass="49525">MKAPGIASAQRGAVLLLLLLLVGTLALTLLVRALNRISPDEIKRRKSAEALQQARSALLAWSIARGDDASSSSAGSPGELPCPDTSPPGSASEGLEAASCAAGALGRLPWRTLGIARLVDGYGEPLWYAVDGGFKRRTSSEIRLVNSDTRASLQVYAGGGIQLQTPAGEEAAAVIFAPGPALPAQDRVAGVTAAANYLDATGGRNNATAGGPFIAADAATDFNDQLIVLSGSDLLDAIVPRLAAAVRQAISAYRNSANNPDHVPYPRPALISDSKCRDNDPGIVTTGSSICRSQSNVCRGILPQVDAPPGGSDIVLAYPVWFKQNLWYRAVYFAVASDGAATGNGNGNGNGNGKPSHCTDGHGNDINTPGCNGKPVYSDCGTITVTGLSDNPDALVIFPGSPRGSIVRIATPQSKNLLVSTSLGDYLEDSANQDGWSNSTPAADVYQLPGIWQTRWRCSQRGAANNDRLCTLALGDPP</sequence>
<proteinExistence type="predicted"/>
<feature type="region of interest" description="Disordered" evidence="1">
    <location>
        <begin position="69"/>
        <end position="94"/>
    </location>
</feature>
<gene>
    <name evidence="2" type="ORF">INR99_00150</name>
</gene>
<evidence type="ECO:0000256" key="1">
    <source>
        <dbReference type="SAM" id="MobiDB-lite"/>
    </source>
</evidence>
<reference evidence="2 3" key="1">
    <citation type="submission" date="2020-10" db="EMBL/GenBank/DDBJ databases">
        <title>The genome sequence of Chitinilyticum litopenaei 4Y14.</title>
        <authorList>
            <person name="Liu Y."/>
        </authorList>
    </citation>
    <scope>NUCLEOTIDE SEQUENCE [LARGE SCALE GENOMIC DNA]</scope>
    <source>
        <strain evidence="2 3">4Y14</strain>
    </source>
</reference>
<protein>
    <submittedName>
        <fullName evidence="2">Uncharacterized protein</fullName>
    </submittedName>
</protein>
<evidence type="ECO:0000313" key="3">
    <source>
        <dbReference type="Proteomes" id="UP000604481"/>
    </source>
</evidence>
<name>A0A8J7FEV9_9NEIS</name>